<protein>
    <recommendedName>
        <fullName evidence="4">Oxidoreductase</fullName>
    </recommendedName>
</protein>
<name>A0A4Y3WM08_9PSEU</name>
<accession>A0A4Y3WM08</accession>
<gene>
    <name evidence="2" type="ORF">PHY01_21560</name>
</gene>
<reference evidence="2 3" key="1">
    <citation type="submission" date="2019-06" db="EMBL/GenBank/DDBJ databases">
        <title>Whole genome shotgun sequence of Pseudonocardia hydrocarbonoxydans NBRC 14498.</title>
        <authorList>
            <person name="Hosoyama A."/>
            <person name="Uohara A."/>
            <person name="Ohji S."/>
            <person name="Ichikawa N."/>
        </authorList>
    </citation>
    <scope>NUCLEOTIDE SEQUENCE [LARGE SCALE GENOMIC DNA]</scope>
    <source>
        <strain evidence="2 3">NBRC 14498</strain>
    </source>
</reference>
<keyword evidence="3" id="KW-1185">Reference proteome</keyword>
<keyword evidence="1" id="KW-1133">Transmembrane helix</keyword>
<dbReference type="RefSeq" id="WP_141278411.1">
    <property type="nucleotide sequence ID" value="NZ_BAAARZ010000004.1"/>
</dbReference>
<evidence type="ECO:0000256" key="1">
    <source>
        <dbReference type="SAM" id="Phobius"/>
    </source>
</evidence>
<dbReference type="OrthoDB" id="5194370at2"/>
<dbReference type="AlphaFoldDB" id="A0A4Y3WM08"/>
<organism evidence="2 3">
    <name type="scientific">Pseudonocardia hydrocarbonoxydans</name>
    <dbReference type="NCBI Taxonomy" id="76726"/>
    <lineage>
        <taxon>Bacteria</taxon>
        <taxon>Bacillati</taxon>
        <taxon>Actinomycetota</taxon>
        <taxon>Actinomycetes</taxon>
        <taxon>Pseudonocardiales</taxon>
        <taxon>Pseudonocardiaceae</taxon>
        <taxon>Pseudonocardia</taxon>
    </lineage>
</organism>
<keyword evidence="1" id="KW-0812">Transmembrane</keyword>
<feature type="transmembrane region" description="Helical" evidence="1">
    <location>
        <begin position="379"/>
        <end position="404"/>
    </location>
</feature>
<comment type="caution">
    <text evidence="2">The sequence shown here is derived from an EMBL/GenBank/DDBJ whole genome shotgun (WGS) entry which is preliminary data.</text>
</comment>
<proteinExistence type="predicted"/>
<dbReference type="Proteomes" id="UP000320338">
    <property type="component" value="Unassembled WGS sequence"/>
</dbReference>
<evidence type="ECO:0000313" key="2">
    <source>
        <dbReference type="EMBL" id="GEC19873.1"/>
    </source>
</evidence>
<evidence type="ECO:0008006" key="4">
    <source>
        <dbReference type="Google" id="ProtNLM"/>
    </source>
</evidence>
<keyword evidence="1" id="KW-0472">Membrane</keyword>
<dbReference type="EMBL" id="BJNG01000016">
    <property type="protein sequence ID" value="GEC19873.1"/>
    <property type="molecule type" value="Genomic_DNA"/>
</dbReference>
<feature type="transmembrane region" description="Helical" evidence="1">
    <location>
        <begin position="453"/>
        <end position="474"/>
    </location>
</feature>
<evidence type="ECO:0000313" key="3">
    <source>
        <dbReference type="Proteomes" id="UP000320338"/>
    </source>
</evidence>
<sequence length="477" mass="49981">MVDGPLRSRIAAALAAGRVVDLIPDLPRTLIDGSSMRSWGAAHDVDADFLRDLLRGVGPGAPPDPRGLRLRGVRIRGRLDLDHVATPVRLELQDCLLQDGMSAEQAHLPALALARCRISDPSGIALHADRLRTDGSLYLNGSCVEGGIGLVGAGIGGSLHLSSTTVRNPVGPAVAAEGVTVARDLLADGTCTIDGSSVLGALVLLDARIDGVLWARDATIRNDAGPAVHGGGLRIGRDLYLDGGFSAVGSGLVRSTVHLSAAQVGGLLYVTRGGVRHDDDRHRWSVDGLTYAGVPLLGDRRDRDGWIDLLRRATPRYSAQPYQQLAAVHRAEGHDSDVRVILMAQRRDQIERGGLSGADLWWARLTGALLGFGYQPWRALIVLVGVLVLSVALSIGLGAAGALAAGPPPRPCTVIETVGRGLDLGAPFLPRSASSTCTVTATDAATVLTIGTWVMQVIAWALAALFVAGFTGIVRRT</sequence>